<reference evidence="1 2" key="1">
    <citation type="submission" date="2017-05" db="EMBL/GenBank/DDBJ databases">
        <authorList>
            <person name="Varghese N."/>
            <person name="Submissions S."/>
        </authorList>
    </citation>
    <scope>NUCLEOTIDE SEQUENCE [LARGE SCALE GENOMIC DNA]</scope>
    <source>
        <strain evidence="1 2">DSM 28214</strain>
    </source>
</reference>
<gene>
    <name evidence="1" type="ORF">SAMN06264346_104119</name>
</gene>
<dbReference type="Proteomes" id="UP001157960">
    <property type="component" value="Unassembled WGS sequence"/>
</dbReference>
<protein>
    <submittedName>
        <fullName evidence="1">Uncharacterized protein</fullName>
    </submittedName>
</protein>
<organism evidence="1 2">
    <name type="scientific">Chryseobacterium profundimaris</name>
    <dbReference type="NCBI Taxonomy" id="1387275"/>
    <lineage>
        <taxon>Bacteria</taxon>
        <taxon>Pseudomonadati</taxon>
        <taxon>Bacteroidota</taxon>
        <taxon>Flavobacteriia</taxon>
        <taxon>Flavobacteriales</taxon>
        <taxon>Weeksellaceae</taxon>
        <taxon>Chryseobacterium group</taxon>
        <taxon>Chryseobacterium</taxon>
    </lineage>
</organism>
<name>A0ABY1NSY5_9FLAO</name>
<sequence length="194" mass="23225">MEPNFTYHSELRNIELDFRNDLYSKVDLVIKSLKLNDIRETELLREQKDILYKKFSLKKVEFSDPKIFDHTEKTVNVGQSYDNFFPYKKNIYEVEIRQGFSGSIELFSYHPNGYNYGENLQYVYIPTSNTIIVYVQIDEMKKDLALAEFNKRMQMTYNFVENNNRFIDSINKELEQYISAKLDKHLESLNNLYS</sequence>
<dbReference type="RefSeq" id="WP_283421833.1">
    <property type="nucleotide sequence ID" value="NZ_FXTZ01000004.1"/>
</dbReference>
<proteinExistence type="predicted"/>
<keyword evidence="2" id="KW-1185">Reference proteome</keyword>
<dbReference type="EMBL" id="FXTZ01000004">
    <property type="protein sequence ID" value="SMP17324.1"/>
    <property type="molecule type" value="Genomic_DNA"/>
</dbReference>
<evidence type="ECO:0000313" key="1">
    <source>
        <dbReference type="EMBL" id="SMP17324.1"/>
    </source>
</evidence>
<accession>A0ABY1NSY5</accession>
<comment type="caution">
    <text evidence="1">The sequence shown here is derived from an EMBL/GenBank/DDBJ whole genome shotgun (WGS) entry which is preliminary data.</text>
</comment>
<evidence type="ECO:0000313" key="2">
    <source>
        <dbReference type="Proteomes" id="UP001157960"/>
    </source>
</evidence>